<organism evidence="1 2">
    <name type="scientific">Cyanidiococcus yangmingshanensis</name>
    <dbReference type="NCBI Taxonomy" id="2690220"/>
    <lineage>
        <taxon>Eukaryota</taxon>
        <taxon>Rhodophyta</taxon>
        <taxon>Bangiophyceae</taxon>
        <taxon>Cyanidiales</taxon>
        <taxon>Cyanidiaceae</taxon>
        <taxon>Cyanidiococcus</taxon>
    </lineage>
</organism>
<dbReference type="EMBL" id="VWRR01000001">
    <property type="protein sequence ID" value="KAF6005090.1"/>
    <property type="molecule type" value="Genomic_DNA"/>
</dbReference>
<accession>A0A7J7IQS6</accession>
<dbReference type="Proteomes" id="UP000530660">
    <property type="component" value="Unassembled WGS sequence"/>
</dbReference>
<evidence type="ECO:0000313" key="2">
    <source>
        <dbReference type="Proteomes" id="UP000530660"/>
    </source>
</evidence>
<keyword evidence="2" id="KW-1185">Reference proteome</keyword>
<protein>
    <submittedName>
        <fullName evidence="1">Uncharacterized protein</fullName>
    </submittedName>
</protein>
<comment type="caution">
    <text evidence="1">The sequence shown here is derived from an EMBL/GenBank/DDBJ whole genome shotgun (WGS) entry which is preliminary data.</text>
</comment>
<sequence>MLFVPTLTHPGRKTCIHDGARLWSQNVRETGRRYASGSLCLRLNVGNSRFFHPKKLHSPPELWWRRVLIITVAIYAATKCTASDAGLAVTWTPFSLKAAGSPIVDPNVRRVAVATSLVFGEAPVDSFAIVGQVSSENTSAYAANGTSGRRTSLVEAAQRCRDAFAALRTSLQPEQATQSLAKSEHKTDSQQLKVIDEPEQVRRTVESFRLSLRRAPVSETRRRFYELARALDTSDTRPSPAPPRGMEAYRQVAQALDALDRCALQVTRTQGLEQAEKIQALGHELYDHVLTAMDQMLQDARRL</sequence>
<proteinExistence type="predicted"/>
<name>A0A7J7IQS6_9RHOD</name>
<gene>
    <name evidence="1" type="ORF">F1559_000276</name>
</gene>
<dbReference type="OrthoDB" id="10605797at2759"/>
<evidence type="ECO:0000313" key="1">
    <source>
        <dbReference type="EMBL" id="KAF6005090.1"/>
    </source>
</evidence>
<reference evidence="1 2" key="1">
    <citation type="journal article" date="2020" name="J. Phycol.">
        <title>Comparative genome analysis reveals Cyanidiococcus gen. nov., a new extremophilic red algal genus sister to Cyanidioschyzon (Cyanidioschyzonaceae, Rhodophyta).</title>
        <authorList>
            <person name="Liu S.-L."/>
            <person name="Chiang Y.-R."/>
            <person name="Yoon H.S."/>
            <person name="Fu H.-Y."/>
        </authorList>
    </citation>
    <scope>NUCLEOTIDE SEQUENCE [LARGE SCALE GENOMIC DNA]</scope>
    <source>
        <strain evidence="1 2">THAL066</strain>
    </source>
</reference>
<dbReference type="AlphaFoldDB" id="A0A7J7IQS6"/>